<reference evidence="1 2" key="1">
    <citation type="submission" date="2017-11" db="EMBL/GenBank/DDBJ databases">
        <title>Draft genome sequence of Enterococcus plantarum TRW2 strain isolated from lettuce.</title>
        <authorList>
            <person name="Kim E.B."/>
            <person name="Marco M.L."/>
            <person name="Williams T.R."/>
            <person name="You I.H."/>
        </authorList>
    </citation>
    <scope>NUCLEOTIDE SEQUENCE [LARGE SCALE GENOMIC DNA]</scope>
    <source>
        <strain evidence="1 2">TRW2</strain>
    </source>
</reference>
<gene>
    <name evidence="1" type="ORF">CI088_05265</name>
</gene>
<dbReference type="Proteomes" id="UP000249828">
    <property type="component" value="Unassembled WGS sequence"/>
</dbReference>
<comment type="caution">
    <text evidence="1">The sequence shown here is derived from an EMBL/GenBank/DDBJ whole genome shotgun (WGS) entry which is preliminary data.</text>
</comment>
<name>A0A2W3Z6N3_9ENTE</name>
<accession>A0A2W3Z6N3</accession>
<proteinExistence type="predicted"/>
<evidence type="ECO:0000313" key="2">
    <source>
        <dbReference type="Proteomes" id="UP000249828"/>
    </source>
</evidence>
<organism evidence="1 2">
    <name type="scientific">Enterococcus plantarum</name>
    <dbReference type="NCBI Taxonomy" id="1077675"/>
    <lineage>
        <taxon>Bacteria</taxon>
        <taxon>Bacillati</taxon>
        <taxon>Bacillota</taxon>
        <taxon>Bacilli</taxon>
        <taxon>Lactobacillales</taxon>
        <taxon>Enterococcaceae</taxon>
        <taxon>Enterococcus</taxon>
    </lineage>
</organism>
<keyword evidence="2" id="KW-1185">Reference proteome</keyword>
<dbReference type="RefSeq" id="WP_111247433.1">
    <property type="nucleotide sequence ID" value="NZ_JAFLVZ010000011.1"/>
</dbReference>
<dbReference type="STRING" id="1077675.BCR22_02860"/>
<sequence length="128" mass="15556">MTSGYDSLAKEFLAELIPEERTKLYNDLLALEEVHKLNQGCTYYTFKNLKRAFHRHSERRKRTFRYMNSLNNELTIHQIHEQHFFKNNYCIHVYFNEQECTYLFIEQLLSILKTPEVARLRSFEKVMV</sequence>
<evidence type="ECO:0000313" key="1">
    <source>
        <dbReference type="EMBL" id="PZL75376.1"/>
    </source>
</evidence>
<protein>
    <submittedName>
        <fullName evidence="1">Uncharacterized protein</fullName>
    </submittedName>
</protein>
<dbReference type="EMBL" id="PIEU01000045">
    <property type="protein sequence ID" value="PZL75376.1"/>
    <property type="molecule type" value="Genomic_DNA"/>
</dbReference>
<dbReference type="AlphaFoldDB" id="A0A2W3Z6N3"/>